<organism evidence="1">
    <name type="scientific">Magnetococcus massalia (strain MO-1)</name>
    <dbReference type="NCBI Taxonomy" id="451514"/>
    <lineage>
        <taxon>Bacteria</taxon>
        <taxon>Pseudomonadati</taxon>
        <taxon>Pseudomonadota</taxon>
        <taxon>Magnetococcia</taxon>
        <taxon>Magnetococcales</taxon>
        <taxon>Magnetococcaceae</taxon>
        <taxon>Magnetococcus</taxon>
    </lineage>
</organism>
<accession>A0A1S7LR51</accession>
<name>A0A1S7LR51_MAGMO</name>
<proteinExistence type="predicted"/>
<dbReference type="AlphaFoldDB" id="A0A1S7LR51"/>
<reference evidence="1" key="1">
    <citation type="submission" date="2015-04" db="EMBL/GenBank/DDBJ databases">
        <authorList>
            <person name="Syromyatnikov M.Y."/>
            <person name="Popov V.N."/>
        </authorList>
    </citation>
    <scope>NUCLEOTIDE SEQUENCE</scope>
    <source>
        <strain evidence="1">MO-1</strain>
    </source>
</reference>
<evidence type="ECO:0000313" key="1">
    <source>
        <dbReference type="EMBL" id="CRH08276.1"/>
    </source>
</evidence>
<gene>
    <name evidence="1" type="ORF">MAGMO_4148</name>
</gene>
<sequence length="275" mass="30865">MANPLSMKNFVIPKQKGEWIQHDINLKPKRYGNRAVVAGMATMPSRFHTFRLAFLSIVRQVDHLYLYLDGFDETPDLGALQKRVTVTHSADMPGYHANGKLLGVNQVQQECTYLCIDDDIYFPYDFAARMAQALSQHNDQAVIGLHGAILNHPMTRYYEDKKGVCHYSSILEKETSVDVIGTGAAAFSTATLSFDLEQWPKVSMTDLGVAIAAAKANIPMLCIAREHPMVINLEECQQDSLFVARNRDDRLQTQLGQELIRIRQQAVSPSRVSPQ</sequence>
<dbReference type="EMBL" id="LO017727">
    <property type="protein sequence ID" value="CRH08276.1"/>
    <property type="molecule type" value="Genomic_DNA"/>
</dbReference>
<protein>
    <submittedName>
        <fullName evidence="1">Uncharacterized protein</fullName>
    </submittedName>
</protein>